<comment type="caution">
    <text evidence="2">The sequence shown here is derived from an EMBL/GenBank/DDBJ whole genome shotgun (WGS) entry which is preliminary data.</text>
</comment>
<keyword evidence="1" id="KW-0812">Transmembrane</keyword>
<accession>A0A0P7Z452</accession>
<keyword evidence="1" id="KW-0472">Membrane</keyword>
<evidence type="ECO:0000313" key="2">
    <source>
        <dbReference type="EMBL" id="KPQ37711.1"/>
    </source>
</evidence>
<evidence type="ECO:0000256" key="1">
    <source>
        <dbReference type="SAM" id="Phobius"/>
    </source>
</evidence>
<protein>
    <submittedName>
        <fullName evidence="2">Uncharacterized protein</fullName>
    </submittedName>
</protein>
<evidence type="ECO:0000313" key="3">
    <source>
        <dbReference type="Proteomes" id="UP000050465"/>
    </source>
</evidence>
<reference evidence="2 3" key="1">
    <citation type="submission" date="2015-09" db="EMBL/GenBank/DDBJ databases">
        <title>Identification and resolution of microdiversity through metagenomic sequencing of parallel consortia.</title>
        <authorList>
            <person name="Nelson W.C."/>
            <person name="Romine M.F."/>
            <person name="Lindemann S.R."/>
        </authorList>
    </citation>
    <scope>NUCLEOTIDE SEQUENCE [LARGE SCALE GENOMIC DNA]</scope>
    <source>
        <strain evidence="2">Ana</strain>
    </source>
</reference>
<dbReference type="STRING" id="1666911.HLUCCA11_01260"/>
<name>A0A0P7Z452_9CYAN</name>
<dbReference type="AlphaFoldDB" id="A0A0P7Z452"/>
<dbReference type="Proteomes" id="UP000050465">
    <property type="component" value="Unassembled WGS sequence"/>
</dbReference>
<dbReference type="EMBL" id="LJZR01000001">
    <property type="protein sequence ID" value="KPQ37711.1"/>
    <property type="molecule type" value="Genomic_DNA"/>
</dbReference>
<proteinExistence type="predicted"/>
<feature type="transmembrane region" description="Helical" evidence="1">
    <location>
        <begin position="189"/>
        <end position="211"/>
    </location>
</feature>
<organism evidence="2 3">
    <name type="scientific">Phormidesmis priestleyi Ana</name>
    <dbReference type="NCBI Taxonomy" id="1666911"/>
    <lineage>
        <taxon>Bacteria</taxon>
        <taxon>Bacillati</taxon>
        <taxon>Cyanobacteriota</taxon>
        <taxon>Cyanophyceae</taxon>
        <taxon>Leptolyngbyales</taxon>
        <taxon>Leptolyngbyaceae</taxon>
        <taxon>Phormidesmis</taxon>
    </lineage>
</organism>
<gene>
    <name evidence="2" type="ORF">HLUCCA11_01260</name>
</gene>
<keyword evidence="1" id="KW-1133">Transmembrane helix</keyword>
<sequence length="264" mass="29112">MGQYSRRTPNAHRMLLRMTSELRATFSPTQIAAIEDALVPHTHVIDIRLLLPLLGKGAYLVLAAGPNRRTISRKSAQSLSNQIPNQISNPTSNQTPETTGNVLGDMILPGESFQKSPNAYRMLQRIPREIGASFSPTQIQAIENALIPRTHLVDVRLSLPFLGKGAYLVFAAGPNKRAHYRDLQNRNPFVMPAIGASVAVGTAVIASLVYLKGSTLLAEPDPVFADDAFHPTVVPFKKNRQECVKSNRQWVDNECIDKIHDPTF</sequence>